<evidence type="ECO:0000256" key="4">
    <source>
        <dbReference type="SAM" id="MobiDB-lite"/>
    </source>
</evidence>
<comment type="subcellular location">
    <subcellularLocation>
        <location evidence="1">Nucleus</location>
    </subcellularLocation>
</comment>
<protein>
    <recommendedName>
        <fullName evidence="3">DNA polymerase epsilon subunit 3</fullName>
    </recommendedName>
</protein>
<dbReference type="Gene3D" id="1.10.20.10">
    <property type="entry name" value="Histone, subunit A"/>
    <property type="match status" value="1"/>
</dbReference>
<dbReference type="GO" id="GO:0008622">
    <property type="term" value="C:epsilon DNA polymerase complex"/>
    <property type="evidence" value="ECO:0007669"/>
    <property type="project" value="TreeGrafter"/>
</dbReference>
<reference evidence="6" key="1">
    <citation type="journal article" date="2020" name="bioRxiv">
        <title>Chromosome-level reference genome of the European wasp spider Argiope bruennichi: a resource for studies on range expansion and evolutionary adaptation.</title>
        <authorList>
            <person name="Sheffer M.M."/>
            <person name="Hoppe A."/>
            <person name="Krehenwinkel H."/>
            <person name="Uhl G."/>
            <person name="Kuss A.W."/>
            <person name="Jensen L."/>
            <person name="Jensen C."/>
            <person name="Gillespie R.G."/>
            <person name="Hoff K.J."/>
            <person name="Prost S."/>
        </authorList>
    </citation>
    <scope>NUCLEOTIDE SEQUENCE</scope>
</reference>
<dbReference type="Pfam" id="PF00808">
    <property type="entry name" value="CBFD_NFYB_HMF"/>
    <property type="match status" value="1"/>
</dbReference>
<dbReference type="AlphaFoldDB" id="A0A8T0E338"/>
<feature type="domain" description="Transcription factor CBF/NF-Y/archaeal histone" evidence="5">
    <location>
        <begin position="9"/>
        <end position="73"/>
    </location>
</feature>
<reference evidence="6" key="2">
    <citation type="submission" date="2020-06" db="EMBL/GenBank/DDBJ databases">
        <authorList>
            <person name="Sheffer M."/>
        </authorList>
    </citation>
    <scope>NUCLEOTIDE SEQUENCE</scope>
</reference>
<dbReference type="GO" id="GO:0006974">
    <property type="term" value="P:DNA damage response"/>
    <property type="evidence" value="ECO:0007669"/>
    <property type="project" value="TreeGrafter"/>
</dbReference>
<organism evidence="6 7">
    <name type="scientific">Argiope bruennichi</name>
    <name type="common">Wasp spider</name>
    <name type="synonym">Aranea bruennichi</name>
    <dbReference type="NCBI Taxonomy" id="94029"/>
    <lineage>
        <taxon>Eukaryota</taxon>
        <taxon>Metazoa</taxon>
        <taxon>Ecdysozoa</taxon>
        <taxon>Arthropoda</taxon>
        <taxon>Chelicerata</taxon>
        <taxon>Arachnida</taxon>
        <taxon>Araneae</taxon>
        <taxon>Araneomorphae</taxon>
        <taxon>Entelegynae</taxon>
        <taxon>Araneoidea</taxon>
        <taxon>Araneidae</taxon>
        <taxon>Argiope</taxon>
    </lineage>
</organism>
<dbReference type="GO" id="GO:0008623">
    <property type="term" value="C:CHRAC"/>
    <property type="evidence" value="ECO:0007669"/>
    <property type="project" value="TreeGrafter"/>
</dbReference>
<dbReference type="PANTHER" id="PTHR46172">
    <property type="entry name" value="DNA POLYMERASE EPSILON SUBUNIT 3"/>
    <property type="match status" value="1"/>
</dbReference>
<evidence type="ECO:0000256" key="2">
    <source>
        <dbReference type="ARBA" id="ARBA00023242"/>
    </source>
</evidence>
<comment type="caution">
    <text evidence="6">The sequence shown here is derived from an EMBL/GenBank/DDBJ whole genome shotgun (WGS) entry which is preliminary data.</text>
</comment>
<dbReference type="InterPro" id="IPR003958">
    <property type="entry name" value="CBFA_NFYB_domain"/>
</dbReference>
<dbReference type="Proteomes" id="UP000807504">
    <property type="component" value="Unassembled WGS sequence"/>
</dbReference>
<dbReference type="GO" id="GO:0031490">
    <property type="term" value="F:chromatin DNA binding"/>
    <property type="evidence" value="ECO:0007669"/>
    <property type="project" value="TreeGrafter"/>
</dbReference>
<dbReference type="InterPro" id="IPR009072">
    <property type="entry name" value="Histone-fold"/>
</dbReference>
<evidence type="ECO:0000256" key="1">
    <source>
        <dbReference type="ARBA" id="ARBA00004123"/>
    </source>
</evidence>
<dbReference type="GO" id="GO:0006272">
    <property type="term" value="P:leading strand elongation"/>
    <property type="evidence" value="ECO:0007669"/>
    <property type="project" value="TreeGrafter"/>
</dbReference>
<evidence type="ECO:0000313" key="6">
    <source>
        <dbReference type="EMBL" id="KAF8764605.1"/>
    </source>
</evidence>
<evidence type="ECO:0000313" key="7">
    <source>
        <dbReference type="Proteomes" id="UP000807504"/>
    </source>
</evidence>
<accession>A0A8T0E338</accession>
<dbReference type="GO" id="GO:0031507">
    <property type="term" value="P:heterochromatin formation"/>
    <property type="evidence" value="ECO:0007669"/>
    <property type="project" value="TreeGrafter"/>
</dbReference>
<evidence type="ECO:0000259" key="5">
    <source>
        <dbReference type="Pfam" id="PF00808"/>
    </source>
</evidence>
<dbReference type="EMBL" id="JABXBU010002231">
    <property type="protein sequence ID" value="KAF8764605.1"/>
    <property type="molecule type" value="Genomic_DNA"/>
</dbReference>
<name>A0A8T0E338_ARGBR</name>
<feature type="compositionally biased region" description="Low complexity" evidence="4">
    <location>
        <begin position="102"/>
        <end position="113"/>
    </location>
</feature>
<dbReference type="InterPro" id="IPR051377">
    <property type="entry name" value="DNA_Pol-Epsilon_Subunit"/>
</dbReference>
<dbReference type="PANTHER" id="PTHR46172:SF1">
    <property type="entry name" value="DNA POLYMERASE EPSILON SUBUNIT 3"/>
    <property type="match status" value="1"/>
</dbReference>
<evidence type="ECO:0000256" key="3">
    <source>
        <dbReference type="ARBA" id="ARBA00039793"/>
    </source>
</evidence>
<keyword evidence="7" id="KW-1185">Reference proteome</keyword>
<sequence>MSDKIEELSLPSTVIMRILKDAVPDGINISKEARSAVARAASVFVLYTTACASQVLAASQRKTLTLPDVFAALEDMMFEDMIEPIKECLEAFHADKNKKDATATSPSKSNSTPKPKRKRSQSAISKDNETLNLLNNSESMTSDLQVDEQESINSIDTAS</sequence>
<dbReference type="CDD" id="cd22928">
    <property type="entry name" value="HFD_POLE3_DPB4"/>
    <property type="match status" value="1"/>
</dbReference>
<feature type="region of interest" description="Disordered" evidence="4">
    <location>
        <begin position="96"/>
        <end position="159"/>
    </location>
</feature>
<dbReference type="GO" id="GO:0046982">
    <property type="term" value="F:protein heterodimerization activity"/>
    <property type="evidence" value="ECO:0007669"/>
    <property type="project" value="InterPro"/>
</dbReference>
<dbReference type="SUPFAM" id="SSF47113">
    <property type="entry name" value="Histone-fold"/>
    <property type="match status" value="1"/>
</dbReference>
<gene>
    <name evidence="6" type="ORF">HNY73_022665</name>
</gene>
<proteinExistence type="predicted"/>
<keyword evidence="2" id="KW-0539">Nucleus</keyword>